<dbReference type="KEGG" id="crs:FQB35_05995"/>
<dbReference type="OrthoDB" id="9776196at2"/>
<dbReference type="Gene3D" id="3.30.70.1880">
    <property type="entry name" value="Protein of unknown function DUF881"/>
    <property type="match status" value="1"/>
</dbReference>
<name>A0A5C0SDV9_CRATE</name>
<evidence type="ECO:0000313" key="3">
    <source>
        <dbReference type="EMBL" id="QEK11957.1"/>
    </source>
</evidence>
<gene>
    <name evidence="3" type="ORF">FQB35_05995</name>
</gene>
<dbReference type="Proteomes" id="UP000324646">
    <property type="component" value="Chromosome"/>
</dbReference>
<evidence type="ECO:0000256" key="2">
    <source>
        <dbReference type="SAM" id="Coils"/>
    </source>
</evidence>
<reference evidence="3 4" key="1">
    <citation type="submission" date="2019-07" db="EMBL/GenBank/DDBJ databases">
        <title>Complete genome of Crassaminicella thermophila SY095.</title>
        <authorList>
            <person name="Li X."/>
        </authorList>
    </citation>
    <scope>NUCLEOTIDE SEQUENCE [LARGE SCALE GENOMIC DNA]</scope>
    <source>
        <strain evidence="3 4">SY095</strain>
    </source>
</reference>
<dbReference type="AlphaFoldDB" id="A0A5C0SDV9"/>
<organism evidence="3 4">
    <name type="scientific">Crassaminicella thermophila</name>
    <dbReference type="NCBI Taxonomy" id="2599308"/>
    <lineage>
        <taxon>Bacteria</taxon>
        <taxon>Bacillati</taxon>
        <taxon>Bacillota</taxon>
        <taxon>Clostridia</taxon>
        <taxon>Eubacteriales</taxon>
        <taxon>Clostridiaceae</taxon>
        <taxon>Crassaminicella</taxon>
    </lineage>
</organism>
<sequence length="240" mass="27159">MKGNVWKFNILMFCILLGLLISLQFKNVKGEFLFVPLKVIHEYKLAIESEKKEIENIKEIIEDRKKRIAEYEKIKEEGGKFKETISEELKEQKLISGFVDIEGPGIVLTLDDGTRELFEGEDPNNILVHDIDVLNIINDLKVAGAEAISINGQRLLGNSEINCAGHTIRINNQFFAQPFIIKAIGDAKKLEAALIAPGTYGELLKEFGLYVEVNTSVNIKIPKYSEELDFRYLKVSEEGE</sequence>
<dbReference type="EMBL" id="CP042243">
    <property type="protein sequence ID" value="QEK11957.1"/>
    <property type="molecule type" value="Genomic_DNA"/>
</dbReference>
<dbReference type="RefSeq" id="WP_148809112.1">
    <property type="nucleotide sequence ID" value="NZ_CP042243.1"/>
</dbReference>
<keyword evidence="2" id="KW-0175">Coiled coil</keyword>
<evidence type="ECO:0000256" key="1">
    <source>
        <dbReference type="ARBA" id="ARBA00009108"/>
    </source>
</evidence>
<protein>
    <submittedName>
        <fullName evidence="3">DUF881 domain-containing protein</fullName>
    </submittedName>
</protein>
<dbReference type="Pfam" id="PF05949">
    <property type="entry name" value="DUF881"/>
    <property type="match status" value="1"/>
</dbReference>
<accession>A0A5C0SDV9</accession>
<feature type="coiled-coil region" evidence="2">
    <location>
        <begin position="40"/>
        <end position="77"/>
    </location>
</feature>
<dbReference type="PANTHER" id="PTHR37313">
    <property type="entry name" value="UPF0749 PROTEIN RV1825"/>
    <property type="match status" value="1"/>
</dbReference>
<comment type="similarity">
    <text evidence="1">Belongs to the UPF0749 family.</text>
</comment>
<proteinExistence type="inferred from homology"/>
<dbReference type="PANTHER" id="PTHR37313:SF2">
    <property type="entry name" value="UPF0749 PROTEIN YLXX"/>
    <property type="match status" value="1"/>
</dbReference>
<dbReference type="InterPro" id="IPR010273">
    <property type="entry name" value="DUF881"/>
</dbReference>
<evidence type="ECO:0000313" key="4">
    <source>
        <dbReference type="Proteomes" id="UP000324646"/>
    </source>
</evidence>
<keyword evidence="4" id="KW-1185">Reference proteome</keyword>